<proteinExistence type="predicted"/>
<dbReference type="OrthoDB" id="88488at2759"/>
<comment type="caution">
    <text evidence="1">The sequence shown here is derived from an EMBL/GenBank/DDBJ whole genome shotgun (WGS) entry which is preliminary data.</text>
</comment>
<gene>
    <name evidence="1" type="ORF">PHYBOEH_002809</name>
</gene>
<evidence type="ECO:0000313" key="2">
    <source>
        <dbReference type="Proteomes" id="UP000693981"/>
    </source>
</evidence>
<accession>A0A8T1V213</accession>
<keyword evidence="2" id="KW-1185">Reference proteome</keyword>
<name>A0A8T1V213_9STRA</name>
<organism evidence="1 2">
    <name type="scientific">Phytophthora boehmeriae</name>
    <dbReference type="NCBI Taxonomy" id="109152"/>
    <lineage>
        <taxon>Eukaryota</taxon>
        <taxon>Sar</taxon>
        <taxon>Stramenopiles</taxon>
        <taxon>Oomycota</taxon>
        <taxon>Peronosporomycetes</taxon>
        <taxon>Peronosporales</taxon>
        <taxon>Peronosporaceae</taxon>
        <taxon>Phytophthora</taxon>
    </lineage>
</organism>
<dbReference type="EMBL" id="JAGDFL010001725">
    <property type="protein sequence ID" value="KAG7375327.1"/>
    <property type="molecule type" value="Genomic_DNA"/>
</dbReference>
<reference evidence="1" key="1">
    <citation type="submission" date="2021-02" db="EMBL/GenBank/DDBJ databases">
        <authorList>
            <person name="Palmer J.M."/>
        </authorList>
    </citation>
    <scope>NUCLEOTIDE SEQUENCE</scope>
    <source>
        <strain evidence="1">SCRP23</strain>
    </source>
</reference>
<dbReference type="Proteomes" id="UP000693981">
    <property type="component" value="Unassembled WGS sequence"/>
</dbReference>
<evidence type="ECO:0000313" key="1">
    <source>
        <dbReference type="EMBL" id="KAG7375327.1"/>
    </source>
</evidence>
<protein>
    <submittedName>
        <fullName evidence="1">Uncharacterized protein</fullName>
    </submittedName>
</protein>
<sequence length="122" mass="13487">MAAFEGVFKTVGGKEVDTHRAQSRLPDKPVDFSLPMKLLHQGVKKIVQCFERNLEAPHQDYTLEAIALVQQEAPGIVPASIIIALEEGTMLKVFPGCFTNVTCLQQRPYICVQETQSCGVEI</sequence>
<dbReference type="AlphaFoldDB" id="A0A8T1V213"/>